<dbReference type="InterPro" id="IPR006564">
    <property type="entry name" value="Znf_PMZ"/>
</dbReference>
<dbReference type="AlphaFoldDB" id="A5B667"/>
<evidence type="ECO:0000256" key="2">
    <source>
        <dbReference type="ARBA" id="ARBA00022771"/>
    </source>
</evidence>
<keyword evidence="3" id="KW-0862">Zinc</keyword>
<evidence type="ECO:0000256" key="5">
    <source>
        <dbReference type="SAM" id="MobiDB-lite"/>
    </source>
</evidence>
<feature type="domain" description="SWIM-type" evidence="6">
    <location>
        <begin position="101"/>
        <end position="133"/>
    </location>
</feature>
<keyword evidence="1" id="KW-0479">Metal-binding</keyword>
<evidence type="ECO:0000259" key="6">
    <source>
        <dbReference type="PROSITE" id="PS50966"/>
    </source>
</evidence>
<sequence>MTTNIVECINGLLKGVRMLPITALVQLTFYQCVSYFDTRGTKIRARMTAGDVYTACAIDKFIKTKAKSSGIIVTIFHRIHQTFEVITAVHGFYMDKGCNKQVVKLNKVTCSCNKWQSFGIPCSHVLMVYAYMRIDIWQFVEKYYRMDAYASSYALEFNLIPNESYWLYFDFPILHPNPTSMMDKGLPRSSRIRNEMDLMEPYLRVECGLCKIKGHNVTVPQKMEGNPPTSFLMKIKVDMMLIGLLDMETTFDVGPLGMSILLKSISSITQSRGGAHTRGIRHTYVLRDAPSTNISPPPVEETPIIPMKVPSTPSVVPLVTSSPQSIEATLVNEELVHIANDDQRGQKNDHGRGCGRRRGRQTHGRYMLAP</sequence>
<evidence type="ECO:0000256" key="4">
    <source>
        <dbReference type="PROSITE-ProRule" id="PRU00325"/>
    </source>
</evidence>
<feature type="compositionally biased region" description="Basic and acidic residues" evidence="5">
    <location>
        <begin position="340"/>
        <end position="352"/>
    </location>
</feature>
<dbReference type="EMBL" id="AM447967">
    <property type="protein sequence ID" value="CAN76490.1"/>
    <property type="molecule type" value="Genomic_DNA"/>
</dbReference>
<accession>A5B667</accession>
<name>A5B667_VITVI</name>
<dbReference type="PANTHER" id="PTHR31973">
    <property type="entry name" value="POLYPROTEIN, PUTATIVE-RELATED"/>
    <property type="match status" value="1"/>
</dbReference>
<keyword evidence="2 4" id="KW-0863">Zinc-finger</keyword>
<dbReference type="GO" id="GO:0008270">
    <property type="term" value="F:zinc ion binding"/>
    <property type="evidence" value="ECO:0007669"/>
    <property type="project" value="UniProtKB-KW"/>
</dbReference>
<dbReference type="SMART" id="SM00575">
    <property type="entry name" value="ZnF_PMZ"/>
    <property type="match status" value="1"/>
</dbReference>
<proteinExistence type="predicted"/>
<evidence type="ECO:0000256" key="3">
    <source>
        <dbReference type="ARBA" id="ARBA00022833"/>
    </source>
</evidence>
<protein>
    <recommendedName>
        <fullName evidence="6">SWIM-type domain-containing protein</fullName>
    </recommendedName>
</protein>
<feature type="compositionally biased region" description="Basic residues" evidence="5">
    <location>
        <begin position="353"/>
        <end position="363"/>
    </location>
</feature>
<dbReference type="PANTHER" id="PTHR31973:SF195">
    <property type="entry name" value="MUDR FAMILY TRANSPOSASE"/>
    <property type="match status" value="1"/>
</dbReference>
<gene>
    <name evidence="7" type="ORF">VITISV_024633</name>
</gene>
<dbReference type="PROSITE" id="PS50966">
    <property type="entry name" value="ZF_SWIM"/>
    <property type="match status" value="1"/>
</dbReference>
<evidence type="ECO:0000256" key="1">
    <source>
        <dbReference type="ARBA" id="ARBA00022723"/>
    </source>
</evidence>
<reference evidence="7" key="1">
    <citation type="journal article" date="2007" name="PLoS ONE">
        <title>The first genome sequence of an elite grapevine cultivar (Pinot noir Vitis vinifera L.): coping with a highly heterozygous genome.</title>
        <authorList>
            <person name="Velasco R."/>
            <person name="Zharkikh A."/>
            <person name="Troggio M."/>
            <person name="Cartwright D.A."/>
            <person name="Cestaro A."/>
            <person name="Pruss D."/>
            <person name="Pindo M."/>
            <person name="FitzGerald L.M."/>
            <person name="Vezzulli S."/>
            <person name="Reid J."/>
            <person name="Malacarne G."/>
            <person name="Iliev D."/>
            <person name="Coppola G."/>
            <person name="Wardell B."/>
            <person name="Micheletti D."/>
            <person name="Macalma T."/>
            <person name="Facci M."/>
            <person name="Mitchell J.T."/>
            <person name="Perazzolli M."/>
            <person name="Eldredge G."/>
            <person name="Gatto P."/>
            <person name="Oyzerski R."/>
            <person name="Moretto M."/>
            <person name="Gutin N."/>
            <person name="Stefanini M."/>
            <person name="Chen Y."/>
            <person name="Segala C."/>
            <person name="Davenport C."/>
            <person name="Dematte L."/>
            <person name="Mraz A."/>
            <person name="Battilana J."/>
            <person name="Stormo K."/>
            <person name="Costa F."/>
            <person name="Tao Q."/>
            <person name="Si-Ammour A."/>
            <person name="Harkins T."/>
            <person name="Lackey A."/>
            <person name="Perbost C."/>
            <person name="Taillon B."/>
            <person name="Stella A."/>
            <person name="Solovyev V."/>
            <person name="Fawcett J.A."/>
            <person name="Sterck L."/>
            <person name="Vandepoele K."/>
            <person name="Grando S.M."/>
            <person name="Toppo S."/>
            <person name="Moser C."/>
            <person name="Lanchbury J."/>
            <person name="Bogden R."/>
            <person name="Skolnick M."/>
            <person name="Sgaramella V."/>
            <person name="Bhatnagar S.K."/>
            <person name="Fontana P."/>
            <person name="Gutin A."/>
            <person name="Van de Peer Y."/>
            <person name="Salamini F."/>
            <person name="Viola R."/>
        </authorList>
    </citation>
    <scope>NUCLEOTIDE SEQUENCE</scope>
</reference>
<dbReference type="InterPro" id="IPR007527">
    <property type="entry name" value="Znf_SWIM"/>
</dbReference>
<evidence type="ECO:0000313" key="7">
    <source>
        <dbReference type="EMBL" id="CAN76490.1"/>
    </source>
</evidence>
<organism evidence="7">
    <name type="scientific">Vitis vinifera</name>
    <name type="common">Grape</name>
    <dbReference type="NCBI Taxonomy" id="29760"/>
    <lineage>
        <taxon>Eukaryota</taxon>
        <taxon>Viridiplantae</taxon>
        <taxon>Streptophyta</taxon>
        <taxon>Embryophyta</taxon>
        <taxon>Tracheophyta</taxon>
        <taxon>Spermatophyta</taxon>
        <taxon>Magnoliopsida</taxon>
        <taxon>eudicotyledons</taxon>
        <taxon>Gunneridae</taxon>
        <taxon>Pentapetalae</taxon>
        <taxon>rosids</taxon>
        <taxon>Vitales</taxon>
        <taxon>Vitaceae</taxon>
        <taxon>Viteae</taxon>
        <taxon>Vitis</taxon>
    </lineage>
</organism>
<dbReference type="Pfam" id="PF04434">
    <property type="entry name" value="SWIM"/>
    <property type="match status" value="1"/>
</dbReference>
<feature type="region of interest" description="Disordered" evidence="5">
    <location>
        <begin position="340"/>
        <end position="370"/>
    </location>
</feature>